<name>A0A7J7JGI1_BUGNE</name>
<dbReference type="Proteomes" id="UP000593567">
    <property type="component" value="Unassembled WGS sequence"/>
</dbReference>
<proteinExistence type="predicted"/>
<protein>
    <submittedName>
        <fullName evidence="1">Uncharacterized protein</fullName>
    </submittedName>
</protein>
<reference evidence="1" key="1">
    <citation type="submission" date="2020-06" db="EMBL/GenBank/DDBJ databases">
        <title>Draft genome of Bugula neritina, a colonial animal packing powerful symbionts and potential medicines.</title>
        <authorList>
            <person name="Rayko M."/>
        </authorList>
    </citation>
    <scope>NUCLEOTIDE SEQUENCE [LARGE SCALE GENOMIC DNA]</scope>
    <source>
        <strain evidence="1">Kwan_BN1</strain>
    </source>
</reference>
<dbReference type="EMBL" id="VXIV02002542">
    <property type="protein sequence ID" value="KAF6024744.1"/>
    <property type="molecule type" value="Genomic_DNA"/>
</dbReference>
<evidence type="ECO:0000313" key="2">
    <source>
        <dbReference type="Proteomes" id="UP000593567"/>
    </source>
</evidence>
<organism evidence="1 2">
    <name type="scientific">Bugula neritina</name>
    <name type="common">Brown bryozoan</name>
    <name type="synonym">Sertularia neritina</name>
    <dbReference type="NCBI Taxonomy" id="10212"/>
    <lineage>
        <taxon>Eukaryota</taxon>
        <taxon>Metazoa</taxon>
        <taxon>Spiralia</taxon>
        <taxon>Lophotrochozoa</taxon>
        <taxon>Bryozoa</taxon>
        <taxon>Gymnolaemata</taxon>
        <taxon>Cheilostomatida</taxon>
        <taxon>Flustrina</taxon>
        <taxon>Buguloidea</taxon>
        <taxon>Bugulidae</taxon>
        <taxon>Bugula</taxon>
    </lineage>
</organism>
<comment type="caution">
    <text evidence="1">The sequence shown here is derived from an EMBL/GenBank/DDBJ whole genome shotgun (WGS) entry which is preliminary data.</text>
</comment>
<evidence type="ECO:0000313" key="1">
    <source>
        <dbReference type="EMBL" id="KAF6024744.1"/>
    </source>
</evidence>
<dbReference type="AlphaFoldDB" id="A0A7J7JGI1"/>
<keyword evidence="2" id="KW-1185">Reference proteome</keyword>
<accession>A0A7J7JGI1</accession>
<sequence>MKDPITQEDIQFYPFKYKCVKYTMSFFTSIYFTTAYKKDINYVMTTSRDVTSYGVKLQLTLKDCSSSMRSPSML</sequence>
<gene>
    <name evidence="1" type="ORF">EB796_016946</name>
</gene>